<comment type="subcellular location">
    <subcellularLocation>
        <location evidence="1">Endoplasmic reticulum membrane</location>
        <topology evidence="1">Single-pass membrane protein</topology>
    </subcellularLocation>
</comment>
<dbReference type="PANTHER" id="PTHR12154:SF4">
    <property type="entry name" value="UDP-N-ACETYLGLUCOSAMINE TRANSFERASE SUBUNIT ALG14 HOMOLOG"/>
    <property type="match status" value="1"/>
</dbReference>
<dbReference type="Proteomes" id="UP000192578">
    <property type="component" value="Unassembled WGS sequence"/>
</dbReference>
<dbReference type="EMBL" id="MTYJ01000148">
    <property type="protein sequence ID" value="OQV12307.1"/>
    <property type="molecule type" value="Genomic_DNA"/>
</dbReference>
<keyword evidence="5" id="KW-0256">Endoplasmic reticulum</keyword>
<evidence type="ECO:0000256" key="2">
    <source>
        <dbReference type="ARBA" id="ARBA00009731"/>
    </source>
</evidence>
<name>A0A1W0WAV7_HYPEX</name>
<evidence type="ECO:0000256" key="7">
    <source>
        <dbReference type="ARBA" id="ARBA00023136"/>
    </source>
</evidence>
<dbReference type="Pfam" id="PF08660">
    <property type="entry name" value="Alg14"/>
    <property type="match status" value="1"/>
</dbReference>
<organism evidence="9 10">
    <name type="scientific">Hypsibius exemplaris</name>
    <name type="common">Freshwater tardigrade</name>
    <dbReference type="NCBI Taxonomy" id="2072580"/>
    <lineage>
        <taxon>Eukaryota</taxon>
        <taxon>Metazoa</taxon>
        <taxon>Ecdysozoa</taxon>
        <taxon>Tardigrada</taxon>
        <taxon>Eutardigrada</taxon>
        <taxon>Parachela</taxon>
        <taxon>Hypsibioidea</taxon>
        <taxon>Hypsibiidae</taxon>
        <taxon>Hypsibius</taxon>
    </lineage>
</organism>
<dbReference type="OrthoDB" id="17098at2759"/>
<keyword evidence="7 8" id="KW-0472">Membrane</keyword>
<keyword evidence="10" id="KW-1185">Reference proteome</keyword>
<dbReference type="GO" id="GO:0004577">
    <property type="term" value="F:N-acetylglucosaminyldiphosphodolichol N-acetylglucosaminyltransferase activity"/>
    <property type="evidence" value="ECO:0007669"/>
    <property type="project" value="TreeGrafter"/>
</dbReference>
<comment type="similarity">
    <text evidence="2">Belongs to the ALG14 family.</text>
</comment>
<evidence type="ECO:0000313" key="10">
    <source>
        <dbReference type="Proteomes" id="UP000192578"/>
    </source>
</evidence>
<keyword evidence="9" id="KW-0808">Transferase</keyword>
<feature type="transmembrane region" description="Helical" evidence="8">
    <location>
        <begin position="135"/>
        <end position="159"/>
    </location>
</feature>
<dbReference type="AlphaFoldDB" id="A0A1W0WAV7"/>
<evidence type="ECO:0000313" key="9">
    <source>
        <dbReference type="EMBL" id="OQV12307.1"/>
    </source>
</evidence>
<keyword evidence="6 8" id="KW-1133">Transmembrane helix</keyword>
<dbReference type="InterPro" id="IPR013969">
    <property type="entry name" value="Oligosacch_biosynth_Alg14"/>
</dbReference>
<keyword evidence="4 8" id="KW-0812">Transmembrane</keyword>
<protein>
    <recommendedName>
        <fullName evidence="3">UDP-N-acetylglucosamine transferase subunit ALG14</fullName>
    </recommendedName>
</protein>
<gene>
    <name evidence="9" type="ORF">BV898_13419</name>
</gene>
<dbReference type="GO" id="GO:0006488">
    <property type="term" value="P:dolichol-linked oligosaccharide biosynthetic process"/>
    <property type="evidence" value="ECO:0007669"/>
    <property type="project" value="InterPro"/>
</dbReference>
<evidence type="ECO:0000256" key="4">
    <source>
        <dbReference type="ARBA" id="ARBA00022692"/>
    </source>
</evidence>
<evidence type="ECO:0000256" key="8">
    <source>
        <dbReference type="SAM" id="Phobius"/>
    </source>
</evidence>
<comment type="caution">
    <text evidence="9">The sequence shown here is derived from an EMBL/GenBank/DDBJ whole genome shotgun (WGS) entry which is preliminary data.</text>
</comment>
<sequence length="211" mass="23928">MYALLLMLPILLLVARLIYFYTLQRGRPEADVRNMRGPRRLMVILGSGGHTTEALSLLRALDTKQYRPVTFVLAETDTTSAVRAVAAWDGMKDDMKFVKIPRSREVHQSWLSTLLTTGKALVSAFPIVYREKPDIILCCGPGTCVPICLVAWLFSLLFVQRTVITFVESICRVQTLSLTGKILYFFCDIFFVQYESLSHSWPKAVYLGRLV</sequence>
<dbReference type="GO" id="GO:0043541">
    <property type="term" value="C:UDP-N-acetylglucosamine transferase complex"/>
    <property type="evidence" value="ECO:0007669"/>
    <property type="project" value="TreeGrafter"/>
</dbReference>
<evidence type="ECO:0000256" key="1">
    <source>
        <dbReference type="ARBA" id="ARBA00004389"/>
    </source>
</evidence>
<dbReference type="SUPFAM" id="SSF53756">
    <property type="entry name" value="UDP-Glycosyltransferase/glycogen phosphorylase"/>
    <property type="match status" value="1"/>
</dbReference>
<proteinExistence type="inferred from homology"/>
<evidence type="ECO:0000256" key="6">
    <source>
        <dbReference type="ARBA" id="ARBA00022989"/>
    </source>
</evidence>
<dbReference type="Gene3D" id="3.40.50.2000">
    <property type="entry name" value="Glycogen Phosphorylase B"/>
    <property type="match status" value="1"/>
</dbReference>
<evidence type="ECO:0000256" key="3">
    <source>
        <dbReference type="ARBA" id="ARBA00017467"/>
    </source>
</evidence>
<dbReference type="PANTHER" id="PTHR12154">
    <property type="entry name" value="GLYCOSYL TRANSFERASE-RELATED"/>
    <property type="match status" value="1"/>
</dbReference>
<accession>A0A1W0WAV7</accession>
<evidence type="ECO:0000256" key="5">
    <source>
        <dbReference type="ARBA" id="ARBA00022824"/>
    </source>
</evidence>
<reference evidence="10" key="1">
    <citation type="submission" date="2017-01" db="EMBL/GenBank/DDBJ databases">
        <title>Comparative genomics of anhydrobiosis in the tardigrade Hypsibius dujardini.</title>
        <authorList>
            <person name="Yoshida Y."/>
            <person name="Koutsovoulos G."/>
            <person name="Laetsch D."/>
            <person name="Stevens L."/>
            <person name="Kumar S."/>
            <person name="Horikawa D."/>
            <person name="Ishino K."/>
            <person name="Komine S."/>
            <person name="Tomita M."/>
            <person name="Blaxter M."/>
            <person name="Arakawa K."/>
        </authorList>
    </citation>
    <scope>NUCLEOTIDE SEQUENCE [LARGE SCALE GENOMIC DNA]</scope>
    <source>
        <strain evidence="10">Z151</strain>
    </source>
</reference>